<dbReference type="HAMAP" id="MF_00509">
    <property type="entry name" value="ZipA"/>
    <property type="match status" value="1"/>
</dbReference>
<evidence type="ECO:0000256" key="4">
    <source>
        <dbReference type="ARBA" id="ARBA00022692"/>
    </source>
</evidence>
<organism evidence="12 13">
    <name type="scientific">Methylomonas rapida</name>
    <dbReference type="NCBI Taxonomy" id="2963939"/>
    <lineage>
        <taxon>Bacteria</taxon>
        <taxon>Pseudomonadati</taxon>
        <taxon>Pseudomonadota</taxon>
        <taxon>Gammaproteobacteria</taxon>
        <taxon>Methylococcales</taxon>
        <taxon>Methylococcaceae</taxon>
        <taxon>Methylomonas</taxon>
    </lineage>
</organism>
<dbReference type="SMART" id="SM00771">
    <property type="entry name" value="ZipA_C"/>
    <property type="match status" value="1"/>
</dbReference>
<keyword evidence="13" id="KW-1185">Reference proteome</keyword>
<dbReference type="PANTHER" id="PTHR38685:SF1">
    <property type="entry name" value="CELL DIVISION PROTEIN ZIPA"/>
    <property type="match status" value="1"/>
</dbReference>
<proteinExistence type="inferred from homology"/>
<dbReference type="InterPro" id="IPR036765">
    <property type="entry name" value="ZipA_FtsZ-bd_C_sf"/>
</dbReference>
<evidence type="ECO:0000259" key="11">
    <source>
        <dbReference type="SMART" id="SM00771"/>
    </source>
</evidence>
<dbReference type="RefSeq" id="WP_255186432.1">
    <property type="nucleotide sequence ID" value="NZ_CP113517.1"/>
</dbReference>
<accession>A0ABY7GLZ9</accession>
<reference evidence="12" key="1">
    <citation type="submission" date="2022-11" db="EMBL/GenBank/DDBJ databases">
        <title>Methylomonas rapida sp. nov., Carotenoid-Producing Obligate Methanotrophs with High Growth Characteristics and Biotechnological Potential.</title>
        <authorList>
            <person name="Tikhonova E.N."/>
            <person name="Suleimanov R.Z."/>
            <person name="Miroshnikov K."/>
            <person name="Oshkin I.Y."/>
            <person name="Belova S.E."/>
            <person name="Danilova O.V."/>
            <person name="Ashikhmin A."/>
            <person name="Konopkin A."/>
            <person name="But S.Y."/>
            <person name="Khmelenina V.N."/>
            <person name="Kuznetsov N."/>
            <person name="Pimenov N.V."/>
            <person name="Dedysh S.N."/>
        </authorList>
    </citation>
    <scope>NUCLEOTIDE SEQUENCE</scope>
    <source>
        <strain evidence="12">MP1</strain>
    </source>
</reference>
<dbReference type="GO" id="GO:0051301">
    <property type="term" value="P:cell division"/>
    <property type="evidence" value="ECO:0007669"/>
    <property type="project" value="UniProtKB-KW"/>
</dbReference>
<evidence type="ECO:0000256" key="2">
    <source>
        <dbReference type="ARBA" id="ARBA00022519"/>
    </source>
</evidence>
<evidence type="ECO:0000256" key="8">
    <source>
        <dbReference type="HAMAP-Rule" id="MF_00509"/>
    </source>
</evidence>
<keyword evidence="4 8" id="KW-0812">Transmembrane</keyword>
<dbReference type="PANTHER" id="PTHR38685">
    <property type="entry name" value="CELL DIVISION PROTEIN ZIPA"/>
    <property type="match status" value="1"/>
</dbReference>
<keyword evidence="7 8" id="KW-0131">Cell cycle</keyword>
<dbReference type="Proteomes" id="UP001162780">
    <property type="component" value="Chromosome"/>
</dbReference>
<evidence type="ECO:0000256" key="1">
    <source>
        <dbReference type="ARBA" id="ARBA00022475"/>
    </source>
</evidence>
<comment type="function">
    <text evidence="8 9">Essential cell division protein that stabilizes the FtsZ protofilaments by cross-linking them and that serves as a cytoplasmic membrane anchor for the Z ring. Also required for the recruitment to the septal ring of downstream cell division proteins.</text>
</comment>
<dbReference type="EMBL" id="CP113517">
    <property type="protein sequence ID" value="WAR45524.1"/>
    <property type="molecule type" value="Genomic_DNA"/>
</dbReference>
<feature type="transmembrane region" description="Helical" evidence="8">
    <location>
        <begin position="6"/>
        <end position="27"/>
    </location>
</feature>
<evidence type="ECO:0000256" key="9">
    <source>
        <dbReference type="RuleBase" id="RU003612"/>
    </source>
</evidence>
<evidence type="ECO:0000256" key="10">
    <source>
        <dbReference type="SAM" id="MobiDB-lite"/>
    </source>
</evidence>
<name>A0ABY7GLZ9_9GAMM</name>
<evidence type="ECO:0000256" key="7">
    <source>
        <dbReference type="ARBA" id="ARBA00023306"/>
    </source>
</evidence>
<dbReference type="Gene3D" id="3.30.1400.10">
    <property type="entry name" value="ZipA, C-terminal FtsZ-binding domain"/>
    <property type="match status" value="1"/>
</dbReference>
<evidence type="ECO:0000256" key="3">
    <source>
        <dbReference type="ARBA" id="ARBA00022618"/>
    </source>
</evidence>
<sequence length="234" mass="26636">MDKELLRVVIILIGMLVMIGMLLWHFFKSLRERREADDYFDDSEYDIGDEEFQVDEDEDELDLFPTESVVDGDGLLDEEEIKPTPKEPPKAAAAPKPSPNKTALPGLIEFSIVARADEGFNGEDLFEAFERVGLIYGSVKVFERIDKNRLVDFAVASMIDPGTFPDTHLDEFYCPGIVFYMQPREVDNPLAVFDDFMETIDTLAIELDGVVWDNQRQPLTAETIAQFRQMLAAR</sequence>
<dbReference type="InterPro" id="IPR011919">
    <property type="entry name" value="Cell_div_ZipA"/>
</dbReference>
<evidence type="ECO:0000313" key="13">
    <source>
        <dbReference type="Proteomes" id="UP001162780"/>
    </source>
</evidence>
<keyword evidence="2 8" id="KW-0997">Cell inner membrane</keyword>
<keyword evidence="5 8" id="KW-1133">Transmembrane helix</keyword>
<feature type="domain" description="ZipA C-terminal FtsZ-binding" evidence="11">
    <location>
        <begin position="104"/>
        <end position="231"/>
    </location>
</feature>
<keyword evidence="1 8" id="KW-1003">Cell membrane</keyword>
<evidence type="ECO:0000256" key="6">
    <source>
        <dbReference type="ARBA" id="ARBA00023136"/>
    </source>
</evidence>
<comment type="similarity">
    <text evidence="8 9">Belongs to the ZipA family.</text>
</comment>
<dbReference type="Pfam" id="PF04354">
    <property type="entry name" value="ZipA_C"/>
    <property type="match status" value="1"/>
</dbReference>
<keyword evidence="6 8" id="KW-0472">Membrane</keyword>
<protein>
    <recommendedName>
        <fullName evidence="8 9">Cell division protein ZipA</fullName>
    </recommendedName>
</protein>
<evidence type="ECO:0000313" key="12">
    <source>
        <dbReference type="EMBL" id="WAR45524.1"/>
    </source>
</evidence>
<dbReference type="InterPro" id="IPR007449">
    <property type="entry name" value="ZipA_FtsZ-bd_C"/>
</dbReference>
<keyword evidence="3 8" id="KW-0132">Cell division</keyword>
<gene>
    <name evidence="8" type="primary">zipA</name>
    <name evidence="12" type="ORF">NM686_003140</name>
</gene>
<feature type="region of interest" description="Disordered" evidence="10">
    <location>
        <begin position="79"/>
        <end position="102"/>
    </location>
</feature>
<comment type="subcellular location">
    <subcellularLocation>
        <location evidence="8">Cell inner membrane</location>
        <topology evidence="8">Single-pass type I membrane protein</topology>
    </subcellularLocation>
    <text evidence="8">Localizes to the Z ring in an FtsZ-dependent manner.</text>
</comment>
<evidence type="ECO:0000256" key="5">
    <source>
        <dbReference type="ARBA" id="ARBA00022989"/>
    </source>
</evidence>
<comment type="subunit">
    <text evidence="8">Interacts with FtsZ via their C-terminal domains.</text>
</comment>
<dbReference type="SUPFAM" id="SSF64383">
    <property type="entry name" value="Cell-division protein ZipA, C-terminal domain"/>
    <property type="match status" value="1"/>
</dbReference>